<keyword evidence="3" id="KW-1185">Reference proteome</keyword>
<feature type="non-terminal residue" evidence="2">
    <location>
        <position position="176"/>
    </location>
</feature>
<evidence type="ECO:0000256" key="1">
    <source>
        <dbReference type="SAM" id="MobiDB-lite"/>
    </source>
</evidence>
<feature type="compositionally biased region" description="Pro residues" evidence="1">
    <location>
        <begin position="103"/>
        <end position="115"/>
    </location>
</feature>
<protein>
    <submittedName>
        <fullName evidence="2">Uncharacterized protein</fullName>
    </submittedName>
</protein>
<accession>Q2CGW9</accession>
<gene>
    <name evidence="2" type="ORF">OG2516_13494</name>
</gene>
<feature type="region of interest" description="Disordered" evidence="1">
    <location>
        <begin position="92"/>
        <end position="176"/>
    </location>
</feature>
<dbReference type="EMBL" id="AAOT01000007">
    <property type="protein sequence ID" value="EAR52042.1"/>
    <property type="molecule type" value="Genomic_DNA"/>
</dbReference>
<organism evidence="2 3">
    <name type="scientific">Oceanicola granulosus (strain ATCC BAA-861 / DSM 15982 / KCTC 12143 / HTCC2516)</name>
    <dbReference type="NCBI Taxonomy" id="314256"/>
    <lineage>
        <taxon>Bacteria</taxon>
        <taxon>Pseudomonadati</taxon>
        <taxon>Pseudomonadota</taxon>
        <taxon>Alphaproteobacteria</taxon>
        <taxon>Rhodobacterales</taxon>
        <taxon>Roseobacteraceae</taxon>
        <taxon>Oceanicola</taxon>
    </lineage>
</organism>
<dbReference type="HOGENOM" id="CLU_1528368_0_0_5"/>
<dbReference type="eggNOG" id="COG3087">
    <property type="taxonomic scope" value="Bacteria"/>
</dbReference>
<name>Q2CGW9_OCEGH</name>
<dbReference type="Proteomes" id="UP000003635">
    <property type="component" value="Unassembled WGS sequence"/>
</dbReference>
<comment type="caution">
    <text evidence="2">The sequence shown here is derived from an EMBL/GenBank/DDBJ whole genome shotgun (WGS) entry which is preliminary data.</text>
</comment>
<evidence type="ECO:0000313" key="3">
    <source>
        <dbReference type="Proteomes" id="UP000003635"/>
    </source>
</evidence>
<dbReference type="STRING" id="314256.OG2516_13494"/>
<proteinExistence type="predicted"/>
<dbReference type="AlphaFoldDB" id="Q2CGW9"/>
<evidence type="ECO:0000313" key="2">
    <source>
        <dbReference type="EMBL" id="EAR52042.1"/>
    </source>
</evidence>
<reference evidence="2 3" key="1">
    <citation type="journal article" date="2010" name="J. Bacteriol.">
        <title>Genome sequences of Oceanicola granulosus HTCC2516(T) and Oceanicola batsensis HTCC2597(TDelta).</title>
        <authorList>
            <person name="Thrash J.C."/>
            <person name="Cho J.C."/>
            <person name="Vergin K.L."/>
            <person name="Giovannoni S.J."/>
        </authorList>
    </citation>
    <scope>NUCLEOTIDE SEQUENCE [LARGE SCALE GENOMIC DNA]</scope>
    <source>
        <strain evidence="3">ATCC BAA-861 / DSM 15982 / KCTC 12143 / HTCC2516</strain>
    </source>
</reference>
<sequence length="176" mass="17955">MLRVDFSTCVGAQMSMTKQFFLAALTAGLVLGQAAGAQVLREPGPPSEQPPAGYAGTQYVDSRGCVYVRAGISGNVTWVPRVNRGREQLCGFTPTGEDGPVAAAPPPRTAPPPNPLEIGAAALGEQVAEITPEDEAPPAPQPEPVRTAAAAPAPAPVQPAPRVVSLPRQAAPAPAP</sequence>